<accession>A0A484K4X8</accession>
<reference evidence="1 2" key="1">
    <citation type="submission" date="2018-04" db="EMBL/GenBank/DDBJ databases">
        <authorList>
            <person name="Vogel A."/>
        </authorList>
    </citation>
    <scope>NUCLEOTIDE SEQUENCE [LARGE SCALE GENOMIC DNA]</scope>
</reference>
<dbReference type="EMBL" id="OOIL02000049">
    <property type="protein sequence ID" value="VFQ59798.1"/>
    <property type="molecule type" value="Genomic_DNA"/>
</dbReference>
<gene>
    <name evidence="1" type="ORF">CCAM_LOCUS1574</name>
</gene>
<dbReference type="Proteomes" id="UP000595140">
    <property type="component" value="Unassembled WGS sequence"/>
</dbReference>
<organism evidence="1 2">
    <name type="scientific">Cuscuta campestris</name>
    <dbReference type="NCBI Taxonomy" id="132261"/>
    <lineage>
        <taxon>Eukaryota</taxon>
        <taxon>Viridiplantae</taxon>
        <taxon>Streptophyta</taxon>
        <taxon>Embryophyta</taxon>
        <taxon>Tracheophyta</taxon>
        <taxon>Spermatophyta</taxon>
        <taxon>Magnoliopsida</taxon>
        <taxon>eudicotyledons</taxon>
        <taxon>Gunneridae</taxon>
        <taxon>Pentapetalae</taxon>
        <taxon>asterids</taxon>
        <taxon>lamiids</taxon>
        <taxon>Solanales</taxon>
        <taxon>Convolvulaceae</taxon>
        <taxon>Cuscuteae</taxon>
        <taxon>Cuscuta</taxon>
        <taxon>Cuscuta subgen. Grammica</taxon>
        <taxon>Cuscuta sect. Cleistogrammica</taxon>
    </lineage>
</organism>
<keyword evidence="2" id="KW-1185">Reference proteome</keyword>
<evidence type="ECO:0000313" key="2">
    <source>
        <dbReference type="Proteomes" id="UP000595140"/>
    </source>
</evidence>
<sequence length="70" mass="8132">MYGTRLLLNRDVEEFTTFRKRNSGVTAQRQPLKWTCDDVISSQETEFLDTSRSMVISQLKACLECMGPLW</sequence>
<dbReference type="AlphaFoldDB" id="A0A484K4X8"/>
<proteinExistence type="predicted"/>
<evidence type="ECO:0000313" key="1">
    <source>
        <dbReference type="EMBL" id="VFQ59798.1"/>
    </source>
</evidence>
<protein>
    <submittedName>
        <fullName evidence="1">Uncharacterized protein</fullName>
    </submittedName>
</protein>
<name>A0A484K4X8_9ASTE</name>